<dbReference type="PANTHER" id="PTHR10953">
    <property type="entry name" value="UBIQUITIN-ACTIVATING ENZYME E1"/>
    <property type="match status" value="1"/>
</dbReference>
<evidence type="ECO:0000256" key="3">
    <source>
        <dbReference type="ARBA" id="ARBA00022786"/>
    </source>
</evidence>
<dbReference type="Gene3D" id="3.40.50.720">
    <property type="entry name" value="NAD(P)-binding Rossmann-like Domain"/>
    <property type="match status" value="2"/>
</dbReference>
<proteinExistence type="inferred from homology"/>
<evidence type="ECO:0000256" key="1">
    <source>
        <dbReference type="ARBA" id="ARBA00005032"/>
    </source>
</evidence>
<dbReference type="SUPFAM" id="SSF69572">
    <property type="entry name" value="Activating enzymes of the ubiquitin-like proteins"/>
    <property type="match status" value="1"/>
</dbReference>
<dbReference type="UniPathway" id="UPA00885"/>
<dbReference type="GO" id="GO:0005737">
    <property type="term" value="C:cytoplasm"/>
    <property type="evidence" value="ECO:0007669"/>
    <property type="project" value="TreeGrafter"/>
</dbReference>
<name>A0A7S0ZJ37_9RHOD</name>
<dbReference type="PIRSF" id="PIRSF039099">
    <property type="entry name" value="APP-BP1"/>
    <property type="match status" value="1"/>
</dbReference>
<gene>
    <name evidence="6" type="ORF">TOLI1172_LOCUS7858</name>
</gene>
<dbReference type="AlphaFoldDB" id="A0A7S0ZJ37"/>
<feature type="domain" description="THIF-type NAD/FAD binding fold" evidence="5">
    <location>
        <begin position="8"/>
        <end position="586"/>
    </location>
</feature>
<dbReference type="InterPro" id="IPR045886">
    <property type="entry name" value="ThiF/MoeB/HesA"/>
</dbReference>
<accession>A0A7S0ZJ37</accession>
<evidence type="ECO:0000256" key="2">
    <source>
        <dbReference type="ARBA" id="ARBA00006868"/>
    </source>
</evidence>
<protein>
    <recommendedName>
        <fullName evidence="4">NEDD8-activating enzyme E1 regulatory subunit</fullName>
    </recommendedName>
</protein>
<evidence type="ECO:0000256" key="4">
    <source>
        <dbReference type="PIRNR" id="PIRNR039099"/>
    </source>
</evidence>
<dbReference type="InterPro" id="IPR000594">
    <property type="entry name" value="ThiF_NAD_FAD-bd"/>
</dbReference>
<dbReference type="GO" id="GO:0045116">
    <property type="term" value="P:protein neddylation"/>
    <property type="evidence" value="ECO:0007669"/>
    <property type="project" value="UniProtKB-UniRule"/>
</dbReference>
<evidence type="ECO:0000313" key="6">
    <source>
        <dbReference type="EMBL" id="CAD8823460.1"/>
    </source>
</evidence>
<dbReference type="InterPro" id="IPR035985">
    <property type="entry name" value="Ubiquitin-activating_enz"/>
</dbReference>
<dbReference type="GO" id="GO:0019781">
    <property type="term" value="F:NEDD8 activating enzyme activity"/>
    <property type="evidence" value="ECO:0007669"/>
    <property type="project" value="UniProtKB-UniRule"/>
</dbReference>
<keyword evidence="3 4" id="KW-0833">Ubl conjugation pathway</keyword>
<comment type="similarity">
    <text evidence="2 4">Belongs to the ubiquitin-activating E1 family. ULA1 subfamily.</text>
</comment>
<evidence type="ECO:0000259" key="5">
    <source>
        <dbReference type="Pfam" id="PF00899"/>
    </source>
</evidence>
<sequence length="593" mass="65765">MNVDTNRYDRQLRLWGERGQFAVQCAKICVINATATGTESLKNLVLPGIGSFTLLDGATCTERDLGVNFFVTEDAVKSELNRSQVAAELLQELNEDVDGSFMVSTIDDLLTTDTSKIEDFVAQFSVIIAAQVPVSSALRAVSAACWKQNVPLILARSYGQIGLIRVVVKEALVTHRSGTAAEDSGDSDLQPDLRIGEDWPALHHFADQFNLEKMSTGERAHVPFIVLLVKALDSWRIEFDRKAHDFPQSRDEKECLKKILRSWQNSPDEINFDEALKYSRLVSADHVGIPSPSLYALLSEALEKGSAVLYDETSERNTKQLICDGKASAATIQRIRKRATFWLFLRAVARFVERFGALPLRGSVPDMAANTEWYVGLQKVYKERSNREIQMVSELYDQEVKNLHSVYSETDVQWLLQIGVNLGIEDVSHFARAIAGFEIIRYRSLEDTLQGIRVDESELVTGVEHDTNMQLYVYVCAADRFYCEQGRFPGQPSDVSSVEQGGDQLIEQDLILFRSLLSTVASELGIIGGMTGFNLEAMIEIVRSGGAELHTTASIIGGIVSQEVVKILTGQFSPINNVLVFNATDATSSTFIA</sequence>
<dbReference type="EMBL" id="HBFP01010918">
    <property type="protein sequence ID" value="CAD8823460.1"/>
    <property type="molecule type" value="Transcribed_RNA"/>
</dbReference>
<organism evidence="6">
    <name type="scientific">Timspurckia oligopyrenoides</name>
    <dbReference type="NCBI Taxonomy" id="708627"/>
    <lineage>
        <taxon>Eukaryota</taxon>
        <taxon>Rhodophyta</taxon>
        <taxon>Bangiophyceae</taxon>
        <taxon>Porphyridiales</taxon>
        <taxon>Porphyridiaceae</taxon>
        <taxon>Timspurckia</taxon>
    </lineage>
</organism>
<dbReference type="PANTHER" id="PTHR10953:SF29">
    <property type="entry name" value="NEDD8-ACTIVATING ENZYME E1 REGULATORY SUBUNIT"/>
    <property type="match status" value="1"/>
</dbReference>
<dbReference type="Pfam" id="PF00899">
    <property type="entry name" value="ThiF"/>
    <property type="match status" value="1"/>
</dbReference>
<reference evidence="6" key="1">
    <citation type="submission" date="2021-01" db="EMBL/GenBank/DDBJ databases">
        <authorList>
            <person name="Corre E."/>
            <person name="Pelletier E."/>
            <person name="Niang G."/>
            <person name="Scheremetjew M."/>
            <person name="Finn R."/>
            <person name="Kale V."/>
            <person name="Holt S."/>
            <person name="Cochrane G."/>
            <person name="Meng A."/>
            <person name="Brown T."/>
            <person name="Cohen L."/>
        </authorList>
    </citation>
    <scope>NUCLEOTIDE SEQUENCE</scope>
    <source>
        <strain evidence="6">CCMP3278</strain>
    </source>
</reference>
<comment type="pathway">
    <text evidence="1 4">Protein modification; protein neddylation.</text>
</comment>
<dbReference type="InterPro" id="IPR030667">
    <property type="entry name" value="APP-BP1"/>
</dbReference>